<comment type="caution">
    <text evidence="2">The sequence shown here is derived from an EMBL/GenBank/DDBJ whole genome shotgun (WGS) entry which is preliminary data.</text>
</comment>
<keyword evidence="3" id="KW-1185">Reference proteome</keyword>
<organism evidence="2 3">
    <name type="scientific">Flagellimonas iocasae</name>
    <dbReference type="NCBI Taxonomy" id="2055905"/>
    <lineage>
        <taxon>Bacteria</taxon>
        <taxon>Pseudomonadati</taxon>
        <taxon>Bacteroidota</taxon>
        <taxon>Flavobacteriia</taxon>
        <taxon>Flavobacteriales</taxon>
        <taxon>Flavobacteriaceae</taxon>
        <taxon>Flagellimonas</taxon>
    </lineage>
</organism>
<accession>A0ABW4XYJ9</accession>
<gene>
    <name evidence="2" type="ORF">ACFSJE_09935</name>
</gene>
<feature type="compositionally biased region" description="Basic and acidic residues" evidence="1">
    <location>
        <begin position="35"/>
        <end position="47"/>
    </location>
</feature>
<protein>
    <submittedName>
        <fullName evidence="2">3-oxoacyl-ACP synthase</fullName>
    </submittedName>
</protein>
<feature type="region of interest" description="Disordered" evidence="1">
    <location>
        <begin position="26"/>
        <end position="47"/>
    </location>
</feature>
<sequence length="149" mass="16401">MGKKQELLQFCWDQVNAKSERLKQASDALQESLDSETKNSTGDKHETGRAMVQLEQEKLAQQHQELDRVKGILKKIDISKRSTTIGLGSTVSTSLANYFISVSCGTFTLEGKPFYCISMESPIAQLLVGKEAGESFVFNGATHSVLEVV</sequence>
<proteinExistence type="predicted"/>
<evidence type="ECO:0000256" key="1">
    <source>
        <dbReference type="SAM" id="MobiDB-lite"/>
    </source>
</evidence>
<reference evidence="3" key="1">
    <citation type="journal article" date="2019" name="Int. J. Syst. Evol. Microbiol.">
        <title>The Global Catalogue of Microorganisms (GCM) 10K type strain sequencing project: providing services to taxonomists for standard genome sequencing and annotation.</title>
        <authorList>
            <consortium name="The Broad Institute Genomics Platform"/>
            <consortium name="The Broad Institute Genome Sequencing Center for Infectious Disease"/>
            <person name="Wu L."/>
            <person name="Ma J."/>
        </authorList>
    </citation>
    <scope>NUCLEOTIDE SEQUENCE [LARGE SCALE GENOMIC DNA]</scope>
    <source>
        <strain evidence="3">JCM 3389</strain>
    </source>
</reference>
<evidence type="ECO:0000313" key="3">
    <source>
        <dbReference type="Proteomes" id="UP001597342"/>
    </source>
</evidence>
<dbReference type="Proteomes" id="UP001597342">
    <property type="component" value="Unassembled WGS sequence"/>
</dbReference>
<dbReference type="EMBL" id="JBHUHU010000003">
    <property type="protein sequence ID" value="MFD2100094.1"/>
    <property type="molecule type" value="Genomic_DNA"/>
</dbReference>
<evidence type="ECO:0000313" key="2">
    <source>
        <dbReference type="EMBL" id="MFD2100094.1"/>
    </source>
</evidence>
<name>A0ABW4XYJ9_9FLAO</name>
<dbReference type="RefSeq" id="WP_379830820.1">
    <property type="nucleotide sequence ID" value="NZ_JBHUHU010000003.1"/>
</dbReference>